<comment type="caution">
    <text evidence="2">The sequence shown here is derived from an EMBL/GenBank/DDBJ whole genome shotgun (WGS) entry which is preliminary data.</text>
</comment>
<keyword evidence="3" id="KW-1185">Reference proteome</keyword>
<evidence type="ECO:0000259" key="1">
    <source>
        <dbReference type="Pfam" id="PF09949"/>
    </source>
</evidence>
<feature type="domain" description="Phosphatidate phosphatase APP1 catalytic" evidence="1">
    <location>
        <begin position="153"/>
        <end position="303"/>
    </location>
</feature>
<evidence type="ECO:0000313" key="3">
    <source>
        <dbReference type="Proteomes" id="UP001168363"/>
    </source>
</evidence>
<proteinExistence type="predicted"/>
<organism evidence="2 3">
    <name type="scientific">Nocardioides cremeus</name>
    <dbReference type="NCBI Taxonomy" id="3058044"/>
    <lineage>
        <taxon>Bacteria</taxon>
        <taxon>Bacillati</taxon>
        <taxon>Actinomycetota</taxon>
        <taxon>Actinomycetes</taxon>
        <taxon>Propionibacteriales</taxon>
        <taxon>Nocardioidaceae</taxon>
        <taxon>Nocardioides</taxon>
    </lineage>
</organism>
<dbReference type="Proteomes" id="UP001168363">
    <property type="component" value="Unassembled WGS sequence"/>
</dbReference>
<dbReference type="PANTHER" id="PTHR28208">
    <property type="entry name" value="PHOSPHATIDATE PHOSPHATASE APP1"/>
    <property type="match status" value="1"/>
</dbReference>
<dbReference type="PANTHER" id="PTHR28208:SF3">
    <property type="entry name" value="PHOSPHATIDATE PHOSPHATASE APP1"/>
    <property type="match status" value="1"/>
</dbReference>
<reference evidence="2" key="1">
    <citation type="submission" date="2023-06" db="EMBL/GenBank/DDBJ databases">
        <title>Genome sequence of Nocardioides sp. SOB44.</title>
        <authorList>
            <person name="Zhang G."/>
        </authorList>
    </citation>
    <scope>NUCLEOTIDE SEQUENCE</scope>
    <source>
        <strain evidence="2">SOB44</strain>
    </source>
</reference>
<dbReference type="InterPro" id="IPR019236">
    <property type="entry name" value="APP1_cat"/>
</dbReference>
<dbReference type="RefSeq" id="WP_302709543.1">
    <property type="nucleotide sequence ID" value="NZ_JAULSC010000020.1"/>
</dbReference>
<dbReference type="Pfam" id="PF09949">
    <property type="entry name" value="APP1_cat"/>
    <property type="match status" value="1"/>
</dbReference>
<gene>
    <name evidence="2" type="ORF">QWJ41_16715</name>
</gene>
<protein>
    <submittedName>
        <fullName evidence="2">DUF2183 domain-containing protein</fullName>
    </submittedName>
</protein>
<accession>A0ABT8TTV4</accession>
<sequence>MSRHPGPVERVDHLAIRAEDAVQRLVGGGLRRAGWVPRVVAYVGYGLEGEWVRVLARVVLVPEDSLAARHPEDARGWRRFVAQSAADVPVTVEVGGVSTRVESDREGYVDVRLPADLAPGWATARLLVDGPDSTDGAGTTAQLRVVAADTRHGLVSDVDDTVMITMLPRPLVAFRNAFVTREVDRLPVPGMAGLYRDLLAERPDTFVVYLSTGAWNVAGAIGRFLARHDYPSGPALLTDWGPTPRGWFRSGQRHKATALRRLMEDFPQLRWVLVGDDGQHDPDIYAETAAEHPGRVEAVLIRRLSLGEQVARYGHLDAKAQGAGPDTATGYGDDGDELRVEARRLGLLD</sequence>
<dbReference type="EMBL" id="JAULSC010000020">
    <property type="protein sequence ID" value="MDO3397370.1"/>
    <property type="molecule type" value="Genomic_DNA"/>
</dbReference>
<dbReference type="InterPro" id="IPR052935">
    <property type="entry name" value="Mg2+_PAP"/>
</dbReference>
<name>A0ABT8TTV4_9ACTN</name>
<evidence type="ECO:0000313" key="2">
    <source>
        <dbReference type="EMBL" id="MDO3397370.1"/>
    </source>
</evidence>